<proteinExistence type="inferred from homology"/>
<name>A0A1H9DAT3_9GAMM</name>
<dbReference type="GO" id="GO:0016787">
    <property type="term" value="F:hydrolase activity"/>
    <property type="evidence" value="ECO:0007669"/>
    <property type="project" value="UniProtKB-KW"/>
</dbReference>
<dbReference type="EMBL" id="FOGC01000001">
    <property type="protein sequence ID" value="SEQ10585.1"/>
    <property type="molecule type" value="Genomic_DNA"/>
</dbReference>
<dbReference type="Proteomes" id="UP000242515">
    <property type="component" value="Unassembled WGS sequence"/>
</dbReference>
<evidence type="ECO:0000313" key="6">
    <source>
        <dbReference type="EMBL" id="SEQ10585.1"/>
    </source>
</evidence>
<dbReference type="PROSITE" id="PS01174">
    <property type="entry name" value="LIPASE_GDXG_SER"/>
    <property type="match status" value="1"/>
</dbReference>
<feature type="signal peptide" evidence="4">
    <location>
        <begin position="1"/>
        <end position="30"/>
    </location>
</feature>
<dbReference type="PROSITE" id="PS51257">
    <property type="entry name" value="PROKAR_LIPOPROTEIN"/>
    <property type="match status" value="1"/>
</dbReference>
<dbReference type="STRING" id="988801.SAMN05216522_101213"/>
<sequence>MKKPLFIALSSKGLRLLAMSFVLSGCQSFAISLTHGAMENETTRKNVQALAAYADKNVQNDLRITTDYRYGELPSSRMDIVTPSIRPEQHYPVIVLVHGGGWVAGNKESMLAYARLLADRGFAVVNVEYSLVPTGAFPTQLKQLNRALQALGTLHDLPLDLNRLFLSGDSAGANIVSNYAALLNSPILQQQLAITPAIQPQQLKGLVVHSGVYDIASLYQSGQKLPWTTRWIMQEVLGAYSGEKPPSLRKLYAMSATPWLTTHYPPVWISASDNDLLTRGQSRPFIERLKTLNVPVEAHIYPKQWPEPLNHDFEFSMQYRASQQVFDNSVDFIRRYSGE</sequence>
<feature type="active site" evidence="3">
    <location>
        <position position="170"/>
    </location>
</feature>
<protein>
    <submittedName>
        <fullName evidence="6">Acetyl esterase/lipase</fullName>
    </submittedName>
</protein>
<dbReference type="RefSeq" id="WP_092671461.1">
    <property type="nucleotide sequence ID" value="NZ_FOGC01000001.1"/>
</dbReference>
<dbReference type="PANTHER" id="PTHR48081">
    <property type="entry name" value="AB HYDROLASE SUPERFAMILY PROTEIN C4A8.06C"/>
    <property type="match status" value="1"/>
</dbReference>
<keyword evidence="2" id="KW-0378">Hydrolase</keyword>
<dbReference type="InterPro" id="IPR029058">
    <property type="entry name" value="AB_hydrolase_fold"/>
</dbReference>
<dbReference type="SUPFAM" id="SSF53474">
    <property type="entry name" value="alpha/beta-Hydrolases"/>
    <property type="match status" value="1"/>
</dbReference>
<evidence type="ECO:0000259" key="5">
    <source>
        <dbReference type="Pfam" id="PF07859"/>
    </source>
</evidence>
<feature type="chain" id="PRO_5017264283" evidence="4">
    <location>
        <begin position="31"/>
        <end position="339"/>
    </location>
</feature>
<evidence type="ECO:0000313" key="7">
    <source>
        <dbReference type="Proteomes" id="UP000242515"/>
    </source>
</evidence>
<dbReference type="InterPro" id="IPR033140">
    <property type="entry name" value="Lipase_GDXG_put_SER_AS"/>
</dbReference>
<evidence type="ECO:0000256" key="3">
    <source>
        <dbReference type="PROSITE-ProRule" id="PRU10038"/>
    </source>
</evidence>
<dbReference type="OrthoDB" id="9806180at2"/>
<dbReference type="InterPro" id="IPR050300">
    <property type="entry name" value="GDXG_lipolytic_enzyme"/>
</dbReference>
<evidence type="ECO:0000256" key="2">
    <source>
        <dbReference type="ARBA" id="ARBA00022801"/>
    </source>
</evidence>
<evidence type="ECO:0000256" key="1">
    <source>
        <dbReference type="ARBA" id="ARBA00010515"/>
    </source>
</evidence>
<dbReference type="Gene3D" id="3.40.50.1820">
    <property type="entry name" value="alpha/beta hydrolase"/>
    <property type="match status" value="1"/>
</dbReference>
<organism evidence="6 7">
    <name type="scientific">Rosenbergiella nectarea</name>
    <dbReference type="NCBI Taxonomy" id="988801"/>
    <lineage>
        <taxon>Bacteria</taxon>
        <taxon>Pseudomonadati</taxon>
        <taxon>Pseudomonadota</taxon>
        <taxon>Gammaproteobacteria</taxon>
        <taxon>Enterobacterales</taxon>
        <taxon>Erwiniaceae</taxon>
        <taxon>Rosenbergiella</taxon>
    </lineage>
</organism>
<keyword evidence="7" id="KW-1185">Reference proteome</keyword>
<feature type="domain" description="Alpha/beta hydrolase fold-3" evidence="5">
    <location>
        <begin position="94"/>
        <end position="304"/>
    </location>
</feature>
<gene>
    <name evidence="6" type="ORF">SAMN05216522_101213</name>
</gene>
<comment type="similarity">
    <text evidence="1">Belongs to the 'GDXG' lipolytic enzyme family.</text>
</comment>
<keyword evidence="4" id="KW-0732">Signal</keyword>
<dbReference type="Pfam" id="PF07859">
    <property type="entry name" value="Abhydrolase_3"/>
    <property type="match status" value="1"/>
</dbReference>
<dbReference type="InterPro" id="IPR013094">
    <property type="entry name" value="AB_hydrolase_3"/>
</dbReference>
<reference evidence="7" key="1">
    <citation type="submission" date="2016-10" db="EMBL/GenBank/DDBJ databases">
        <authorList>
            <person name="Varghese N."/>
            <person name="Submissions S."/>
        </authorList>
    </citation>
    <scope>NUCLEOTIDE SEQUENCE [LARGE SCALE GENOMIC DNA]</scope>
    <source>
        <strain evidence="7">8N4</strain>
    </source>
</reference>
<accession>A0A1H9DAT3</accession>
<evidence type="ECO:0000256" key="4">
    <source>
        <dbReference type="SAM" id="SignalP"/>
    </source>
</evidence>
<dbReference type="AlphaFoldDB" id="A0A1H9DAT3"/>